<feature type="domain" description="PRC-barrel" evidence="3">
    <location>
        <begin position="147"/>
        <end position="216"/>
    </location>
</feature>
<accession>A0A6G7VFN2</accession>
<dbReference type="Pfam" id="PF03967">
    <property type="entry name" value="PRCH"/>
    <property type="match status" value="1"/>
</dbReference>
<name>A0A6G7VFN2_9GAMM</name>
<dbReference type="InterPro" id="IPR014747">
    <property type="entry name" value="Bac_photo_RC_H_C"/>
</dbReference>
<dbReference type="InterPro" id="IPR015810">
    <property type="entry name" value="Photo_RC_H_N"/>
</dbReference>
<dbReference type="InterPro" id="IPR037097">
    <property type="entry name" value="Photo_RC_H_N_sf"/>
</dbReference>
<evidence type="ECO:0000313" key="5">
    <source>
        <dbReference type="Proteomes" id="UP000502699"/>
    </source>
</evidence>
<dbReference type="SUPFAM" id="SSF50346">
    <property type="entry name" value="PRC-barrel domain"/>
    <property type="match status" value="1"/>
</dbReference>
<keyword evidence="1" id="KW-0812">Transmembrane</keyword>
<evidence type="ECO:0000259" key="2">
    <source>
        <dbReference type="Pfam" id="PF03967"/>
    </source>
</evidence>
<dbReference type="InterPro" id="IPR027275">
    <property type="entry name" value="PRC-brl_dom"/>
</dbReference>
<dbReference type="Gene3D" id="4.10.540.10">
    <property type="entry name" value="Photosynthetic reaction centre, H subunit, N-terminal domain"/>
    <property type="match status" value="1"/>
</dbReference>
<organism evidence="4 5">
    <name type="scientific">Caldichromatium japonicum</name>
    <dbReference type="NCBI Taxonomy" id="2699430"/>
    <lineage>
        <taxon>Bacteria</taxon>
        <taxon>Pseudomonadati</taxon>
        <taxon>Pseudomonadota</taxon>
        <taxon>Gammaproteobacteria</taxon>
        <taxon>Chromatiales</taxon>
        <taxon>Chromatiaceae</taxon>
        <taxon>Caldichromatium</taxon>
    </lineage>
</organism>
<feature type="transmembrane region" description="Helical" evidence="1">
    <location>
        <begin position="12"/>
        <end position="30"/>
    </location>
</feature>
<dbReference type="GO" id="GO:0019684">
    <property type="term" value="P:photosynthesis, light reaction"/>
    <property type="evidence" value="ECO:0007669"/>
    <property type="project" value="InterPro"/>
</dbReference>
<dbReference type="EMBL" id="CP048029">
    <property type="protein sequence ID" value="QIK38794.1"/>
    <property type="molecule type" value="Genomic_DNA"/>
</dbReference>
<dbReference type="SUPFAM" id="SSF81490">
    <property type="entry name" value="Photosystem II reaction centre subunit H, transmembrane region"/>
    <property type="match status" value="1"/>
</dbReference>
<evidence type="ECO:0000256" key="1">
    <source>
        <dbReference type="SAM" id="Phobius"/>
    </source>
</evidence>
<gene>
    <name evidence="4" type="primary">puhA</name>
    <name evidence="4" type="ORF">GWK36_13295</name>
</gene>
<protein>
    <submittedName>
        <fullName evidence="4">Photosynthetic reaction center subunit H</fullName>
    </submittedName>
</protein>
<keyword evidence="1" id="KW-0472">Membrane</keyword>
<dbReference type="InterPro" id="IPR011033">
    <property type="entry name" value="PRC_barrel-like_sf"/>
</dbReference>
<evidence type="ECO:0000313" key="4">
    <source>
        <dbReference type="EMBL" id="QIK38794.1"/>
    </source>
</evidence>
<dbReference type="Proteomes" id="UP000502699">
    <property type="component" value="Chromosome"/>
</dbReference>
<keyword evidence="1" id="KW-1133">Transmembrane helix</keyword>
<dbReference type="Gene3D" id="3.90.50.10">
    <property type="entry name" value="Photosynthetic Reaction Center, subunit H, domain 2"/>
    <property type="match status" value="1"/>
</dbReference>
<sequence length="259" mass="28591">MSVGAEHYIDAAQVTIWVFWFFFAGLIYYLRTEDKREGYPLDSDITENTGGRVKTYGFPEPPAPKTFVLPHNQGTVVAPREEAPLKVNATPTAPFHGAPMDPIGDPMLSGFGPAASPDRAKHCDLTYEGQPKIVPLRVAKDFSIHERDPDPRGMTVLGLDGEVAGTVTDVWVDRSEPQIRYLEVKVAANGKQVLLPIGFSRFDKKNRFVKVHAIKAAHFANVPTLSKADQVTLYEEDKICAYYAGGKLYATADRAGPWL</sequence>
<dbReference type="AlphaFoldDB" id="A0A6G7VFN2"/>
<feature type="domain" description="Photosynthetic reaction centre H subunit N-terminal" evidence="2">
    <location>
        <begin position="7"/>
        <end position="138"/>
    </location>
</feature>
<proteinExistence type="predicted"/>
<reference evidence="5" key="1">
    <citation type="submission" date="2020-01" db="EMBL/GenBank/DDBJ databases">
        <title>Caldichromatium gen. nov., sp. nov., a thermophilic purple sulfur bacterium member of the family Chromatiaceae isolated from Nakabusa hot spring, Japan.</title>
        <authorList>
            <person name="Saini M.K."/>
            <person name="Hanada S."/>
            <person name="Tank M."/>
        </authorList>
    </citation>
    <scope>NUCLEOTIDE SEQUENCE [LARGE SCALE GENOMIC DNA]</scope>
    <source>
        <strain evidence="5">No.7</strain>
    </source>
</reference>
<dbReference type="RefSeq" id="WP_166271807.1">
    <property type="nucleotide sequence ID" value="NZ_CP048029.1"/>
</dbReference>
<dbReference type="Pfam" id="PF05239">
    <property type="entry name" value="PRC"/>
    <property type="match status" value="1"/>
</dbReference>
<evidence type="ECO:0000259" key="3">
    <source>
        <dbReference type="Pfam" id="PF05239"/>
    </source>
</evidence>
<dbReference type="NCBIfam" id="TIGR01150">
    <property type="entry name" value="puhA"/>
    <property type="match status" value="1"/>
</dbReference>
<dbReference type="InterPro" id="IPR005652">
    <property type="entry name" value="Photo_RC_H"/>
</dbReference>
<keyword evidence="5" id="KW-1185">Reference proteome</keyword>
<dbReference type="GO" id="GO:0030077">
    <property type="term" value="C:plasma membrane light-harvesting complex"/>
    <property type="evidence" value="ECO:0007669"/>
    <property type="project" value="InterPro"/>
</dbReference>
<dbReference type="KEGG" id="cjap:GWK36_13295"/>